<dbReference type="PANTHER" id="PTHR45228">
    <property type="entry name" value="CYCLIC DI-GMP PHOSPHODIESTERASE TM_0186-RELATED"/>
    <property type="match status" value="1"/>
</dbReference>
<name>A0A5Q0THV8_9VIBR</name>
<gene>
    <name evidence="2" type="ORF">GFB47_05430</name>
</gene>
<dbReference type="InterPro" id="IPR037522">
    <property type="entry name" value="HD_GYP_dom"/>
</dbReference>
<evidence type="ECO:0000313" key="3">
    <source>
        <dbReference type="Proteomes" id="UP000348942"/>
    </source>
</evidence>
<reference evidence="2 3" key="1">
    <citation type="submission" date="2019-10" db="EMBL/GenBank/DDBJ databases">
        <title>Vibrio sp. nov., isolated from Coralline algae surface.</title>
        <authorList>
            <person name="Geng Y."/>
            <person name="Zhang X."/>
        </authorList>
    </citation>
    <scope>NUCLEOTIDE SEQUENCE [LARGE SCALE GENOMIC DNA]</scope>
    <source>
        <strain evidence="2 3">SM1977</strain>
    </source>
</reference>
<accession>A0A5Q0THV8</accession>
<dbReference type="SUPFAM" id="SSF109604">
    <property type="entry name" value="HD-domain/PDEase-like"/>
    <property type="match status" value="1"/>
</dbReference>
<dbReference type="CDD" id="cd00077">
    <property type="entry name" value="HDc"/>
    <property type="match status" value="1"/>
</dbReference>
<dbReference type="Pfam" id="PF13487">
    <property type="entry name" value="HD_5"/>
    <property type="match status" value="1"/>
</dbReference>
<evidence type="ECO:0000313" key="2">
    <source>
        <dbReference type="EMBL" id="QGA64899.1"/>
    </source>
</evidence>
<proteinExistence type="predicted"/>
<dbReference type="InterPro" id="IPR003607">
    <property type="entry name" value="HD/PDEase_dom"/>
</dbReference>
<organism evidence="2 3">
    <name type="scientific">Vibrio algicola</name>
    <dbReference type="NCBI Taxonomy" id="2662262"/>
    <lineage>
        <taxon>Bacteria</taxon>
        <taxon>Pseudomonadati</taxon>
        <taxon>Pseudomonadota</taxon>
        <taxon>Gammaproteobacteria</taxon>
        <taxon>Vibrionales</taxon>
        <taxon>Vibrionaceae</taxon>
        <taxon>Vibrio</taxon>
    </lineage>
</organism>
<dbReference type="Gene3D" id="1.10.3210.10">
    <property type="entry name" value="Hypothetical protein af1432"/>
    <property type="match status" value="1"/>
</dbReference>
<dbReference type="RefSeq" id="WP_153447049.1">
    <property type="nucleotide sequence ID" value="NZ_CP045699.1"/>
</dbReference>
<dbReference type="PANTHER" id="PTHR45228:SF5">
    <property type="entry name" value="CYCLIC DI-GMP PHOSPHODIESTERASE VC_1348-RELATED"/>
    <property type="match status" value="1"/>
</dbReference>
<feature type="domain" description="HD-GYP" evidence="1">
    <location>
        <begin position="1"/>
        <end position="197"/>
    </location>
</feature>
<dbReference type="PROSITE" id="PS51832">
    <property type="entry name" value="HD_GYP"/>
    <property type="match status" value="1"/>
</dbReference>
<dbReference type="AlphaFoldDB" id="A0A5Q0THV8"/>
<dbReference type="EMBL" id="CP045699">
    <property type="protein sequence ID" value="QGA64899.1"/>
    <property type="molecule type" value="Genomic_DNA"/>
</dbReference>
<sequence length="202" mass="22874">MKQSPYVRDSLYYTCHITNTTSYTMLLVEHLAKQHAQITPLFKTAIEIAALWHDIGKQFLPEDILSSPNKLTEDEFTLIKTHTTLGKEYIDTLSLDIDEQTYQILSDVILYHHEKFDGSGYPMGIAANEIPFSAKIVALADVFESLTSKRSYKPAFSFEKAKHIIVEEKGSHFDPVVVEAFLSIQEQFKAHLKSLNCSQCAA</sequence>
<protein>
    <submittedName>
        <fullName evidence="2">HD domain-containing protein</fullName>
    </submittedName>
</protein>
<dbReference type="GO" id="GO:0008081">
    <property type="term" value="F:phosphoric diester hydrolase activity"/>
    <property type="evidence" value="ECO:0007669"/>
    <property type="project" value="UniProtKB-ARBA"/>
</dbReference>
<keyword evidence="3" id="KW-1185">Reference proteome</keyword>
<dbReference type="Proteomes" id="UP000348942">
    <property type="component" value="Chromosome 1"/>
</dbReference>
<evidence type="ECO:0000259" key="1">
    <source>
        <dbReference type="PROSITE" id="PS51832"/>
    </source>
</evidence>
<dbReference type="InterPro" id="IPR052020">
    <property type="entry name" value="Cyclic_di-GMP/3'3'-cGAMP_PDE"/>
</dbReference>